<gene>
    <name evidence="2" type="ORF">SY85_19280</name>
</gene>
<proteinExistence type="predicted"/>
<reference evidence="2 3" key="2">
    <citation type="journal article" date="2016" name="Int. J. Syst. Evol. Microbiol.">
        <title>Flavisolibacter tropicus sp. nov., isolated from tropical soil.</title>
        <authorList>
            <person name="Lee J.J."/>
            <person name="Kang M.S."/>
            <person name="Kim G.S."/>
            <person name="Lee C.S."/>
            <person name="Lim S."/>
            <person name="Lee J."/>
            <person name="Roh S.H."/>
            <person name="Kang H."/>
            <person name="Ha J.M."/>
            <person name="Bae S."/>
            <person name="Jung H.Y."/>
            <person name="Kim M.K."/>
        </authorList>
    </citation>
    <scope>NUCLEOTIDE SEQUENCE [LARGE SCALE GENOMIC DNA]</scope>
    <source>
        <strain evidence="2 3">LCS9</strain>
    </source>
</reference>
<reference evidence="3" key="1">
    <citation type="submission" date="2015-01" db="EMBL/GenBank/DDBJ databases">
        <title>Flavisolibacter sp./LCS9/ whole genome sequencing.</title>
        <authorList>
            <person name="Kim M.K."/>
            <person name="Srinivasan S."/>
            <person name="Lee J.-J."/>
        </authorList>
    </citation>
    <scope>NUCLEOTIDE SEQUENCE [LARGE SCALE GENOMIC DNA]</scope>
    <source>
        <strain evidence="3">LCS9</strain>
    </source>
</reference>
<dbReference type="AlphaFoldDB" id="A0A172TZ30"/>
<dbReference type="SMART" id="SM00245">
    <property type="entry name" value="TSPc"/>
    <property type="match status" value="1"/>
</dbReference>
<dbReference type="GO" id="GO:0006508">
    <property type="term" value="P:proteolysis"/>
    <property type="evidence" value="ECO:0007669"/>
    <property type="project" value="InterPro"/>
</dbReference>
<sequence length="453" mass="52656">MDSYLKLFYTITLSFITTLALGQSDSSRFKMVNELTREIKRNYLSFDMALRMCDTISSKLMAGKYDSTLNEDEFAFEITKDLRRISSDLHISVTPPFTRMFDESDFKEINLRHLNRRNKRNEKRFKKDAQREKIEYGEIKKLPGNIGYVEVKSFANMPAKKKANKKNIRLATIFKFLKKTHTLIIDLRDNQGGFFNQANKLCSYFSPASNNYFITTERHYRSDSNDIYKELSQTFKYFTDKKVTSQHNRYKNIYILTSHQTFSSAELTAYKIKSYQPNTTLIGEPTAGGGNGYTIGLVTDLFNAVIPNIKVFDETNANYSYEAKGIIPDIITTTDSAFYIAYQMALKDYPKPLHSKVKYLKKTIALSSPYEQHFQKSYSDYVGDYRKIKIVQEGPRLVMYYDNLKKIILVPEVTDFFTTDSPLSVKFARNNNGSIRQIEVTNHGEFTERFRKL</sequence>
<evidence type="ECO:0000313" key="2">
    <source>
        <dbReference type="EMBL" id="ANE52310.1"/>
    </source>
</evidence>
<accession>A0A172TZ30</accession>
<dbReference type="RefSeq" id="WP_066406630.1">
    <property type="nucleotide sequence ID" value="NZ_CP011390.1"/>
</dbReference>
<dbReference type="PANTHER" id="PTHR11261:SF3">
    <property type="entry name" value="RETINOL-BINDING PROTEIN 3"/>
    <property type="match status" value="1"/>
</dbReference>
<organism evidence="2 3">
    <name type="scientific">Flavisolibacter tropicus</name>
    <dbReference type="NCBI Taxonomy" id="1492898"/>
    <lineage>
        <taxon>Bacteria</taxon>
        <taxon>Pseudomonadati</taxon>
        <taxon>Bacteroidota</taxon>
        <taxon>Chitinophagia</taxon>
        <taxon>Chitinophagales</taxon>
        <taxon>Chitinophagaceae</taxon>
        <taxon>Flavisolibacter</taxon>
    </lineage>
</organism>
<feature type="domain" description="Tail specific protease" evidence="1">
    <location>
        <begin position="122"/>
        <end position="333"/>
    </location>
</feature>
<dbReference type="EMBL" id="CP011390">
    <property type="protein sequence ID" value="ANE52310.1"/>
    <property type="molecule type" value="Genomic_DNA"/>
</dbReference>
<dbReference type="SUPFAM" id="SSF52096">
    <property type="entry name" value="ClpP/crotonase"/>
    <property type="match status" value="1"/>
</dbReference>
<dbReference type="InterPro" id="IPR029045">
    <property type="entry name" value="ClpP/crotonase-like_dom_sf"/>
</dbReference>
<dbReference type="PANTHER" id="PTHR11261">
    <property type="entry name" value="INTERPHOTORECEPTOR RETINOID-BINDING PROTEIN"/>
    <property type="match status" value="1"/>
</dbReference>
<dbReference type="Proteomes" id="UP000077177">
    <property type="component" value="Chromosome"/>
</dbReference>
<dbReference type="InterPro" id="IPR005151">
    <property type="entry name" value="Tail-specific_protease"/>
</dbReference>
<dbReference type="Pfam" id="PF03572">
    <property type="entry name" value="Peptidase_S41"/>
    <property type="match status" value="1"/>
</dbReference>
<dbReference type="Gene3D" id="3.30.750.44">
    <property type="match status" value="1"/>
</dbReference>
<dbReference type="STRING" id="1492898.SY85_19280"/>
<evidence type="ECO:0000259" key="1">
    <source>
        <dbReference type="SMART" id="SM00245"/>
    </source>
</evidence>
<dbReference type="GO" id="GO:0008236">
    <property type="term" value="F:serine-type peptidase activity"/>
    <property type="evidence" value="ECO:0007669"/>
    <property type="project" value="InterPro"/>
</dbReference>
<dbReference type="Gene3D" id="3.90.226.10">
    <property type="entry name" value="2-enoyl-CoA Hydratase, Chain A, domain 1"/>
    <property type="match status" value="1"/>
</dbReference>
<name>A0A172TZ30_9BACT</name>
<dbReference type="OrthoDB" id="6397760at2"/>
<dbReference type="KEGG" id="fla:SY85_19280"/>
<protein>
    <recommendedName>
        <fullName evidence="1">Tail specific protease domain-containing protein</fullName>
    </recommendedName>
</protein>
<keyword evidence="3" id="KW-1185">Reference proteome</keyword>
<evidence type="ECO:0000313" key="3">
    <source>
        <dbReference type="Proteomes" id="UP000077177"/>
    </source>
</evidence>